<protein>
    <submittedName>
        <fullName evidence="2">BA75_04857T0</fullName>
    </submittedName>
</protein>
<dbReference type="CDD" id="cd00067">
    <property type="entry name" value="GAL4"/>
    <property type="match status" value="1"/>
</dbReference>
<dbReference type="PROSITE" id="PS50048">
    <property type="entry name" value="ZN2_CY6_FUNGAL_2"/>
    <property type="match status" value="1"/>
</dbReference>
<dbReference type="OrthoDB" id="3251668at2759"/>
<dbReference type="GO" id="GO:0008270">
    <property type="term" value="F:zinc ion binding"/>
    <property type="evidence" value="ECO:0007669"/>
    <property type="project" value="InterPro"/>
</dbReference>
<dbReference type="EMBL" id="CP014587">
    <property type="protein sequence ID" value="ANZ77310.1"/>
    <property type="molecule type" value="Genomic_DNA"/>
</dbReference>
<reference evidence="2 3" key="1">
    <citation type="submission" date="2016-02" db="EMBL/GenBank/DDBJ databases">
        <title>Comparative genomic and transcriptomic foundation for Pichia pastoris.</title>
        <authorList>
            <person name="Love K.R."/>
            <person name="Shah K.A."/>
            <person name="Whittaker C.A."/>
            <person name="Wu J."/>
            <person name="Bartlett M.C."/>
            <person name="Ma D."/>
            <person name="Leeson R.L."/>
            <person name="Priest M."/>
            <person name="Young S.K."/>
            <person name="Love J.C."/>
        </authorList>
    </citation>
    <scope>NUCLEOTIDE SEQUENCE [LARGE SCALE GENOMIC DNA]</scope>
    <source>
        <strain evidence="2 3">ATCC 28485</strain>
    </source>
</reference>
<dbReference type="PROSITE" id="PS00463">
    <property type="entry name" value="ZN2_CY6_FUNGAL_1"/>
    <property type="match status" value="1"/>
</dbReference>
<dbReference type="InterPro" id="IPR001138">
    <property type="entry name" value="Zn2Cys6_DnaBD"/>
</dbReference>
<proteinExistence type="predicted"/>
<organism evidence="2 3">
    <name type="scientific">Komagataella pastoris</name>
    <name type="common">Yeast</name>
    <name type="synonym">Pichia pastoris</name>
    <dbReference type="NCBI Taxonomy" id="4922"/>
    <lineage>
        <taxon>Eukaryota</taxon>
        <taxon>Fungi</taxon>
        <taxon>Dikarya</taxon>
        <taxon>Ascomycota</taxon>
        <taxon>Saccharomycotina</taxon>
        <taxon>Pichiomycetes</taxon>
        <taxon>Pichiales</taxon>
        <taxon>Pichiaceae</taxon>
        <taxon>Komagataella</taxon>
    </lineage>
</organism>
<evidence type="ECO:0000259" key="1">
    <source>
        <dbReference type="PROSITE" id="PS50048"/>
    </source>
</evidence>
<keyword evidence="3" id="KW-1185">Reference proteome</keyword>
<gene>
    <name evidence="2" type="ORF">ATY40_BA7504857</name>
</gene>
<accession>A0A1B2JGY4</accession>
<dbReference type="InterPro" id="IPR036864">
    <property type="entry name" value="Zn2-C6_fun-type_DNA-bd_sf"/>
</dbReference>
<dbReference type="Proteomes" id="UP000094565">
    <property type="component" value="Chromosome 4"/>
</dbReference>
<dbReference type="GO" id="GO:0000981">
    <property type="term" value="F:DNA-binding transcription factor activity, RNA polymerase II-specific"/>
    <property type="evidence" value="ECO:0007669"/>
    <property type="project" value="InterPro"/>
</dbReference>
<dbReference type="SUPFAM" id="SSF57701">
    <property type="entry name" value="Zn2/Cys6 DNA-binding domain"/>
    <property type="match status" value="1"/>
</dbReference>
<dbReference type="SMART" id="SM00066">
    <property type="entry name" value="GAL4"/>
    <property type="match status" value="1"/>
</dbReference>
<dbReference type="AlphaFoldDB" id="A0A1B2JGY4"/>
<feature type="domain" description="Zn(2)-C6 fungal-type" evidence="1">
    <location>
        <begin position="162"/>
        <end position="190"/>
    </location>
</feature>
<evidence type="ECO:0000313" key="3">
    <source>
        <dbReference type="Proteomes" id="UP000094565"/>
    </source>
</evidence>
<evidence type="ECO:0000313" key="2">
    <source>
        <dbReference type="EMBL" id="ANZ77310.1"/>
    </source>
</evidence>
<sequence>MDTSSSQSYFQPIIEPPGSRLFRFFPSQNPSDPNWDYPVHQNPDISCPSQDCSEWSLSTNNRGANYTLGDTSSMKDEDEIWPLSQFSLENKKAITDYSIDEISGNNVTPTKEPIIQTEKSKAMSGSSALKENLRRSSRIRKVVNCKDVSRRKPKNSIRSKHGCWTCRLRRKKCPEDGDQCSACLRLGIECDSSLQSKPEYLICKAAGREKMRQIKKITRSKKQS</sequence>
<dbReference type="Gene3D" id="4.10.240.10">
    <property type="entry name" value="Zn(2)-C6 fungal-type DNA-binding domain"/>
    <property type="match status" value="1"/>
</dbReference>
<dbReference type="Pfam" id="PF00172">
    <property type="entry name" value="Zn_clus"/>
    <property type="match status" value="1"/>
</dbReference>
<name>A0A1B2JGY4_PICPA</name>